<comment type="similarity">
    <text evidence="3 12">Belongs to the glycosyltransferase 10 family.</text>
</comment>
<keyword evidence="6 12" id="KW-0812">Transmembrane</keyword>
<organism evidence="16 17">
    <name type="scientific">Daphnia sinensis</name>
    <dbReference type="NCBI Taxonomy" id="1820382"/>
    <lineage>
        <taxon>Eukaryota</taxon>
        <taxon>Metazoa</taxon>
        <taxon>Ecdysozoa</taxon>
        <taxon>Arthropoda</taxon>
        <taxon>Crustacea</taxon>
        <taxon>Branchiopoda</taxon>
        <taxon>Diplostraca</taxon>
        <taxon>Cladocera</taxon>
        <taxon>Anomopoda</taxon>
        <taxon>Daphniidae</taxon>
        <taxon>Daphnia</taxon>
        <taxon>Daphnia similis group</taxon>
    </lineage>
</organism>
<evidence type="ECO:0000313" key="17">
    <source>
        <dbReference type="Proteomes" id="UP000820818"/>
    </source>
</evidence>
<dbReference type="FunFam" id="3.40.50.11660:FF:000009">
    <property type="entry name" value="Uncharacterized protein"/>
    <property type="match status" value="1"/>
</dbReference>
<feature type="domain" description="Fucosyltransferase N-terminal" evidence="15">
    <location>
        <begin position="58"/>
        <end position="168"/>
    </location>
</feature>
<keyword evidence="7" id="KW-0735">Signal-anchor</keyword>
<dbReference type="InterPro" id="IPR031481">
    <property type="entry name" value="Glyco_tran_10_N"/>
</dbReference>
<evidence type="ECO:0000256" key="9">
    <source>
        <dbReference type="ARBA" id="ARBA00023034"/>
    </source>
</evidence>
<keyword evidence="8" id="KW-1133">Transmembrane helix</keyword>
<dbReference type="AlphaFoldDB" id="A0AAD5KZU8"/>
<evidence type="ECO:0000256" key="13">
    <source>
        <dbReference type="SAM" id="SignalP"/>
    </source>
</evidence>
<evidence type="ECO:0000256" key="10">
    <source>
        <dbReference type="ARBA" id="ARBA00023136"/>
    </source>
</evidence>
<dbReference type="GO" id="GO:0008417">
    <property type="term" value="F:fucosyltransferase activity"/>
    <property type="evidence" value="ECO:0007669"/>
    <property type="project" value="InterPro"/>
</dbReference>
<dbReference type="Pfam" id="PF00852">
    <property type="entry name" value="Glyco_transf_10"/>
    <property type="match status" value="1"/>
</dbReference>
<feature type="signal peptide" evidence="13">
    <location>
        <begin position="1"/>
        <end position="20"/>
    </location>
</feature>
<protein>
    <recommendedName>
        <fullName evidence="12">Fucosyltransferase</fullName>
        <ecNumber evidence="12">2.4.1.-</ecNumber>
    </recommendedName>
</protein>
<evidence type="ECO:0000259" key="14">
    <source>
        <dbReference type="Pfam" id="PF00852"/>
    </source>
</evidence>
<evidence type="ECO:0000313" key="16">
    <source>
        <dbReference type="EMBL" id="KAI9553630.1"/>
    </source>
</evidence>
<dbReference type="InterPro" id="IPR001503">
    <property type="entry name" value="Glyco_trans_10"/>
</dbReference>
<dbReference type="GO" id="GO:0032580">
    <property type="term" value="C:Golgi cisterna membrane"/>
    <property type="evidence" value="ECO:0007669"/>
    <property type="project" value="UniProtKB-SubCell"/>
</dbReference>
<evidence type="ECO:0000256" key="6">
    <source>
        <dbReference type="ARBA" id="ARBA00022692"/>
    </source>
</evidence>
<comment type="caution">
    <text evidence="16">The sequence shown here is derived from an EMBL/GenBank/DDBJ whole genome shotgun (WGS) entry which is preliminary data.</text>
</comment>
<keyword evidence="11" id="KW-0325">Glycoprotein</keyword>
<dbReference type="Proteomes" id="UP000820818">
    <property type="component" value="Linkage Group LG9"/>
</dbReference>
<dbReference type="SUPFAM" id="SSF53756">
    <property type="entry name" value="UDP-Glycosyltransferase/glycogen phosphorylase"/>
    <property type="match status" value="1"/>
</dbReference>
<dbReference type="PANTHER" id="PTHR48438">
    <property type="entry name" value="ALPHA-(1,3)-FUCOSYLTRANSFERASE C-RELATED"/>
    <property type="match status" value="1"/>
</dbReference>
<sequence>MSIQVFLLCILMWMCLFLYAAFFTDMKNPALLRPARSATNGSKYVNDTWKRISVTKGTKTILLWKELFWGYRFGLGRTAFVKVGCRVSNCLITHNASLMPHEDFDAILIHPPTQRTPHIFKNRRPDQMFVMFTTEPPAHMPENMDVFDNYFNWTMTYRTGSTFHLKYGEIAPLESVPSTMEEAVAMRQVMRRSGINPAQSKTKLAIWLVSNCNARSNRQEYVNLLKKFVPIDIFSKNGQCGGRDECPREKNADVCYDLIEQTYKFYLAFENSICVEYVTEKFFEMMGRNIVPVVFGGADYAAIAPPHSYINARDYTPRQLAEYLNELDRNDTLYAEYFWWKPHYRVSNLYETNRQAFCDLCEALHSTSLEKSTVKGMQTWYINQAHCANRPIIKEN</sequence>
<evidence type="ECO:0000256" key="1">
    <source>
        <dbReference type="ARBA" id="ARBA00004447"/>
    </source>
</evidence>
<reference evidence="16 17" key="1">
    <citation type="submission" date="2022-05" db="EMBL/GenBank/DDBJ databases">
        <title>A multi-omics perspective on studying reproductive biology in Daphnia sinensis.</title>
        <authorList>
            <person name="Jia J."/>
        </authorList>
    </citation>
    <scope>NUCLEOTIDE SEQUENCE [LARGE SCALE GENOMIC DNA]</scope>
    <source>
        <strain evidence="16 17">WSL</strain>
    </source>
</reference>
<name>A0AAD5KZU8_9CRUS</name>
<evidence type="ECO:0000256" key="11">
    <source>
        <dbReference type="ARBA" id="ARBA00023180"/>
    </source>
</evidence>
<evidence type="ECO:0000256" key="12">
    <source>
        <dbReference type="RuleBase" id="RU003832"/>
    </source>
</evidence>
<keyword evidence="13" id="KW-0732">Signal</keyword>
<evidence type="ECO:0000256" key="8">
    <source>
        <dbReference type="ARBA" id="ARBA00022989"/>
    </source>
</evidence>
<dbReference type="Pfam" id="PF17039">
    <property type="entry name" value="Glyco_tran_10_N"/>
    <property type="match status" value="1"/>
</dbReference>
<dbReference type="InterPro" id="IPR038577">
    <property type="entry name" value="GT10-like_C_sf"/>
</dbReference>
<feature type="domain" description="Fucosyltransferase C-terminal" evidence="14">
    <location>
        <begin position="199"/>
        <end position="380"/>
    </location>
</feature>
<keyword evidence="9 12" id="KW-0333">Golgi apparatus</keyword>
<keyword evidence="17" id="KW-1185">Reference proteome</keyword>
<comment type="pathway">
    <text evidence="2">Protein modification; protein glycosylation.</text>
</comment>
<keyword evidence="5 12" id="KW-0808">Transferase</keyword>
<dbReference type="InterPro" id="IPR055270">
    <property type="entry name" value="Glyco_tran_10_C"/>
</dbReference>
<dbReference type="EMBL" id="WJBH02000009">
    <property type="protein sequence ID" value="KAI9553630.1"/>
    <property type="molecule type" value="Genomic_DNA"/>
</dbReference>
<evidence type="ECO:0000256" key="7">
    <source>
        <dbReference type="ARBA" id="ARBA00022968"/>
    </source>
</evidence>
<evidence type="ECO:0000256" key="3">
    <source>
        <dbReference type="ARBA" id="ARBA00008919"/>
    </source>
</evidence>
<evidence type="ECO:0000256" key="2">
    <source>
        <dbReference type="ARBA" id="ARBA00004922"/>
    </source>
</evidence>
<gene>
    <name evidence="16" type="ORF">GHT06_021552</name>
</gene>
<dbReference type="Gene3D" id="3.40.50.11660">
    <property type="entry name" value="Glycosyl transferase family 10, C-terminal domain"/>
    <property type="match status" value="1"/>
</dbReference>
<proteinExistence type="inferred from homology"/>
<evidence type="ECO:0000256" key="4">
    <source>
        <dbReference type="ARBA" id="ARBA00022676"/>
    </source>
</evidence>
<keyword evidence="10" id="KW-0472">Membrane</keyword>
<comment type="subcellular location">
    <subcellularLocation>
        <location evidence="1 12">Golgi apparatus</location>
        <location evidence="1 12">Golgi stack membrane</location>
        <topology evidence="1 12">Single-pass type II membrane protein</topology>
    </subcellularLocation>
</comment>
<evidence type="ECO:0000259" key="15">
    <source>
        <dbReference type="Pfam" id="PF17039"/>
    </source>
</evidence>
<evidence type="ECO:0000256" key="5">
    <source>
        <dbReference type="ARBA" id="ARBA00022679"/>
    </source>
</evidence>
<accession>A0AAD5KZU8</accession>
<keyword evidence="4 12" id="KW-0328">Glycosyltransferase</keyword>
<dbReference type="PANTHER" id="PTHR48438:SF1">
    <property type="entry name" value="ALPHA-(1,3)-FUCOSYLTRANSFERASE C-RELATED"/>
    <property type="match status" value="1"/>
</dbReference>
<dbReference type="EC" id="2.4.1.-" evidence="12"/>
<feature type="chain" id="PRO_5042141390" description="Fucosyltransferase" evidence="13">
    <location>
        <begin position="21"/>
        <end position="396"/>
    </location>
</feature>